<keyword evidence="1" id="KW-0175">Coiled coil</keyword>
<dbReference type="AlphaFoldDB" id="A0A914VWD5"/>
<feature type="transmembrane region" description="Helical" evidence="2">
    <location>
        <begin position="35"/>
        <end position="54"/>
    </location>
</feature>
<keyword evidence="2" id="KW-1133">Transmembrane helix</keyword>
<accession>A0A914VWD5</accession>
<evidence type="ECO:0000313" key="3">
    <source>
        <dbReference type="Proteomes" id="UP000887566"/>
    </source>
</evidence>
<feature type="coiled-coil region" evidence="1">
    <location>
        <begin position="385"/>
        <end position="412"/>
    </location>
</feature>
<protein>
    <submittedName>
        <fullName evidence="4">Uncharacterized protein</fullName>
    </submittedName>
</protein>
<evidence type="ECO:0000313" key="4">
    <source>
        <dbReference type="WBParaSite" id="PSAMB.scaffold2608size22282.g18524.t1"/>
    </source>
</evidence>
<keyword evidence="2" id="KW-0812">Transmembrane</keyword>
<reference evidence="4" key="1">
    <citation type="submission" date="2022-11" db="UniProtKB">
        <authorList>
            <consortium name="WormBaseParasite"/>
        </authorList>
    </citation>
    <scope>IDENTIFICATION</scope>
</reference>
<keyword evidence="3" id="KW-1185">Reference proteome</keyword>
<dbReference type="Proteomes" id="UP000887566">
    <property type="component" value="Unplaced"/>
</dbReference>
<evidence type="ECO:0000256" key="2">
    <source>
        <dbReference type="SAM" id="Phobius"/>
    </source>
</evidence>
<keyword evidence="2" id="KW-0472">Membrane</keyword>
<proteinExistence type="predicted"/>
<sequence>MVFKHCRRRSYDRSSIGPARGVVILLLRARKRQPVPLLIVVILATMRFGKIYFYDRLGNRVPFSADSIPRDRRIKGHRLPDLRSDPFDVPNFRPHVADHHYFANSPYDEQFEPVSPVGYDLAAGKVDSPLMSDDVNDFPIDPVDPISGRDELGGHDGNNDSAAKFGRTYIHLDHDDDDDLCESCKWREQQLMNAAALAEERIKKARENETNMREYGKRQADLALTQQQIDRDNARKLRVEIQEINKRLAEEQRNRREPLADGGYLLYNRPDTAAVNRDKQRVYKDALEKQIQDKRSDLLRTRELELQKMNQYNNATIQHDSRQRENERLLDVRRKQEYRRALDAQIAAREPGDFPGEHSDLWWARTADPTAIEVATDQRQRVARQEAAVRNLETFKQRLDEADQNARAEQKERRERMYGKPEVMADAPDYEGARTARKEAAHEAWAKAHRDNQVKYDVLQQAPVGAIVEQFRKYKRCRRCHKTIGETLITQTITPTRSDVDLDLNDYREVNFDPNLLRPDRNTIKSRHLQLN</sequence>
<evidence type="ECO:0000256" key="1">
    <source>
        <dbReference type="SAM" id="Coils"/>
    </source>
</evidence>
<organism evidence="3 4">
    <name type="scientific">Plectus sambesii</name>
    <dbReference type="NCBI Taxonomy" id="2011161"/>
    <lineage>
        <taxon>Eukaryota</taxon>
        <taxon>Metazoa</taxon>
        <taxon>Ecdysozoa</taxon>
        <taxon>Nematoda</taxon>
        <taxon>Chromadorea</taxon>
        <taxon>Plectida</taxon>
        <taxon>Plectina</taxon>
        <taxon>Plectoidea</taxon>
        <taxon>Plectidae</taxon>
        <taxon>Plectus</taxon>
    </lineage>
</organism>
<feature type="coiled-coil region" evidence="1">
    <location>
        <begin position="188"/>
        <end position="254"/>
    </location>
</feature>
<name>A0A914VWD5_9BILA</name>
<dbReference type="WBParaSite" id="PSAMB.scaffold2608size22282.g18524.t1">
    <property type="protein sequence ID" value="PSAMB.scaffold2608size22282.g18524.t1"/>
    <property type="gene ID" value="PSAMB.scaffold2608size22282.g18524"/>
</dbReference>